<feature type="binding site" evidence="9">
    <location>
        <begin position="220"/>
        <end position="225"/>
    </location>
    <ligand>
        <name>ATP</name>
        <dbReference type="ChEBI" id="CHEBI:30616"/>
    </ligand>
</feature>
<gene>
    <name evidence="9" type="primary">rbsK</name>
    <name evidence="11" type="ORF">XD94_0583</name>
</gene>
<comment type="caution">
    <text evidence="11">The sequence shown here is derived from an EMBL/GenBank/DDBJ whole genome shotgun (WGS) entry which is preliminary data.</text>
</comment>
<dbReference type="PANTHER" id="PTHR10584">
    <property type="entry name" value="SUGAR KINASE"/>
    <property type="match status" value="1"/>
</dbReference>
<accession>A0A117M2S2</accession>
<dbReference type="CDD" id="cd01174">
    <property type="entry name" value="ribokinase"/>
    <property type="match status" value="1"/>
</dbReference>
<dbReference type="InterPro" id="IPR011877">
    <property type="entry name" value="Ribokinase"/>
</dbReference>
<dbReference type="EMBL" id="LGGP01000077">
    <property type="protein sequence ID" value="KUK81172.1"/>
    <property type="molecule type" value="Genomic_DNA"/>
</dbReference>
<comment type="similarity">
    <text evidence="9">Belongs to the carbohydrate kinase PfkB family. Ribokinase subfamily.</text>
</comment>
<comment type="subunit">
    <text evidence="9">Homodimer.</text>
</comment>
<evidence type="ECO:0000259" key="10">
    <source>
        <dbReference type="Pfam" id="PF00294"/>
    </source>
</evidence>
<keyword evidence="9" id="KW-0963">Cytoplasm</keyword>
<dbReference type="HAMAP" id="MF_01987">
    <property type="entry name" value="Ribokinase"/>
    <property type="match status" value="1"/>
</dbReference>
<feature type="binding site" evidence="9">
    <location>
        <begin position="11"/>
        <end position="13"/>
    </location>
    <ligand>
        <name>substrate</name>
    </ligand>
</feature>
<dbReference type="UniPathway" id="UPA00916">
    <property type="reaction ID" value="UER00889"/>
</dbReference>
<evidence type="ECO:0000256" key="9">
    <source>
        <dbReference type="HAMAP-Rule" id="MF_01987"/>
    </source>
</evidence>
<evidence type="ECO:0000256" key="2">
    <source>
        <dbReference type="ARBA" id="ARBA00022723"/>
    </source>
</evidence>
<comment type="caution">
    <text evidence="9">Lacks conserved residue(s) required for the propagation of feature annotation.</text>
</comment>
<dbReference type="SUPFAM" id="SSF53613">
    <property type="entry name" value="Ribokinase-like"/>
    <property type="match status" value="1"/>
</dbReference>
<dbReference type="PATRIC" id="fig|1184387.3.peg.935"/>
<dbReference type="Pfam" id="PF00294">
    <property type="entry name" value="PfkB"/>
    <property type="match status" value="1"/>
</dbReference>
<keyword evidence="2 9" id="KW-0479">Metal-binding</keyword>
<evidence type="ECO:0000256" key="6">
    <source>
        <dbReference type="ARBA" id="ARBA00022842"/>
    </source>
</evidence>
<feature type="binding site" evidence="9">
    <location>
        <begin position="250"/>
        <end position="251"/>
    </location>
    <ligand>
        <name>ATP</name>
        <dbReference type="ChEBI" id="CHEBI:30616"/>
    </ligand>
</feature>
<feature type="binding site" evidence="9">
    <location>
        <begin position="39"/>
        <end position="43"/>
    </location>
    <ligand>
        <name>substrate</name>
    </ligand>
</feature>
<dbReference type="PRINTS" id="PR00990">
    <property type="entry name" value="RIBOKINASE"/>
</dbReference>
<organism evidence="11 12">
    <name type="scientific">Mesotoga prima</name>
    <dbReference type="NCBI Taxonomy" id="1184387"/>
    <lineage>
        <taxon>Bacteria</taxon>
        <taxon>Thermotogati</taxon>
        <taxon>Thermotogota</taxon>
        <taxon>Thermotogae</taxon>
        <taxon>Kosmotogales</taxon>
        <taxon>Kosmotogaceae</taxon>
        <taxon>Mesotoga</taxon>
    </lineage>
</organism>
<dbReference type="GO" id="GO:0046872">
    <property type="term" value="F:metal ion binding"/>
    <property type="evidence" value="ECO:0007669"/>
    <property type="project" value="UniProtKB-KW"/>
</dbReference>
<dbReference type="GO" id="GO:0005524">
    <property type="term" value="F:ATP binding"/>
    <property type="evidence" value="ECO:0007669"/>
    <property type="project" value="UniProtKB-UniRule"/>
</dbReference>
<keyword evidence="7 9" id="KW-0630">Potassium</keyword>
<comment type="function">
    <text evidence="9">Catalyzes the phosphorylation of ribose at O-5 in a reaction requiring ATP and magnesium. The resulting D-ribose-5-phosphate can then be used either for sythesis of nucleotides, histidine, and tryptophan, or as a component of the pentose phosphate pathway.</text>
</comment>
<keyword evidence="8 9" id="KW-0119">Carbohydrate metabolism</keyword>
<evidence type="ECO:0000256" key="5">
    <source>
        <dbReference type="ARBA" id="ARBA00022840"/>
    </source>
</evidence>
<name>A0A117M2S2_9BACT</name>
<feature type="active site" description="Proton acceptor" evidence="9">
    <location>
        <position position="251"/>
    </location>
</feature>
<evidence type="ECO:0000256" key="4">
    <source>
        <dbReference type="ARBA" id="ARBA00022777"/>
    </source>
</evidence>
<dbReference type="GO" id="GO:0019303">
    <property type="term" value="P:D-ribose catabolic process"/>
    <property type="evidence" value="ECO:0007669"/>
    <property type="project" value="UniProtKB-UniRule"/>
</dbReference>
<dbReference type="InterPro" id="IPR029056">
    <property type="entry name" value="Ribokinase-like"/>
</dbReference>
<feature type="binding site" evidence="9">
    <location>
        <position position="286"/>
    </location>
    <ligand>
        <name>K(+)</name>
        <dbReference type="ChEBI" id="CHEBI:29103"/>
    </ligand>
</feature>
<evidence type="ECO:0000256" key="1">
    <source>
        <dbReference type="ARBA" id="ARBA00022679"/>
    </source>
</evidence>
<keyword evidence="4 9" id="KW-0418">Kinase</keyword>
<dbReference type="AlphaFoldDB" id="A0A117M2S2"/>
<comment type="pathway">
    <text evidence="9">Carbohydrate metabolism; D-ribose degradation; D-ribose 5-phosphate from beta-D-ribopyranose: step 2/2.</text>
</comment>
<keyword evidence="5 9" id="KW-0067">ATP-binding</keyword>
<dbReference type="PANTHER" id="PTHR10584:SF166">
    <property type="entry name" value="RIBOKINASE"/>
    <property type="match status" value="1"/>
</dbReference>
<dbReference type="InterPro" id="IPR002139">
    <property type="entry name" value="Ribo/fructo_kinase"/>
</dbReference>
<comment type="cofactor">
    <cofactor evidence="9">
        <name>Mg(2+)</name>
        <dbReference type="ChEBI" id="CHEBI:18420"/>
    </cofactor>
    <text evidence="9">Requires a divalent cation, most likely magnesium in vivo, as an electrophilic catalyst to aid phosphoryl group transfer. It is the chelate of the metal and the nucleotide that is the actual substrate.</text>
</comment>
<feature type="binding site" evidence="9">
    <location>
        <position position="185"/>
    </location>
    <ligand>
        <name>ATP</name>
        <dbReference type="ChEBI" id="CHEBI:30616"/>
    </ligand>
</feature>
<sequence>MNKVTVFGSYVMDLTTLSPHIPVVGETVFSGPFKMGPGGKGFNQAVAARKAGSDVKFMTKIGKDLFAPFVKNAFDRFGITKEYLLESDTAGTGVALIIVDENNGNNAIAVAPEACNELTIDDVKRNRDIFTSSDVFLTQFEANLDATYEAIKLARDSGARVLLNPAPVKEFDHSILKYVDVIMPNEIEASLMTGIPLDGMDSIEEIASELKKSVDTVLITLGGKGVYCPSVNGGLVPACRVKTIDTTGAGDAFAGVFAAYLSRGEGLERAIDYARAGAAISTTRFGTSPSMPEREEIEALVNEMIGGDKK</sequence>
<dbReference type="InterPro" id="IPR011611">
    <property type="entry name" value="PfkB_dom"/>
</dbReference>
<keyword evidence="3 9" id="KW-0547">Nucleotide-binding</keyword>
<dbReference type="GO" id="GO:0004747">
    <property type="term" value="F:ribokinase activity"/>
    <property type="evidence" value="ECO:0007669"/>
    <property type="project" value="UniProtKB-UniRule"/>
</dbReference>
<evidence type="ECO:0000313" key="12">
    <source>
        <dbReference type="Proteomes" id="UP000054092"/>
    </source>
</evidence>
<feature type="binding site" evidence="9">
    <location>
        <position position="245"/>
    </location>
    <ligand>
        <name>K(+)</name>
        <dbReference type="ChEBI" id="CHEBI:29103"/>
    </ligand>
</feature>
<feature type="binding site" evidence="9">
    <location>
        <position position="251"/>
    </location>
    <ligand>
        <name>substrate</name>
    </ligand>
</feature>
<protein>
    <recommendedName>
        <fullName evidence="9">Ribokinase</fullName>
        <shortName evidence="9">RK</shortName>
        <ecNumber evidence="9">2.7.1.15</ecNumber>
    </recommendedName>
</protein>
<keyword evidence="1 9" id="KW-0808">Transferase</keyword>
<feature type="binding site" evidence="9">
    <location>
        <position position="281"/>
    </location>
    <ligand>
        <name>K(+)</name>
        <dbReference type="ChEBI" id="CHEBI:29103"/>
    </ligand>
</feature>
<evidence type="ECO:0000256" key="8">
    <source>
        <dbReference type="ARBA" id="ARBA00023277"/>
    </source>
</evidence>
<dbReference type="GO" id="GO:0005829">
    <property type="term" value="C:cytosol"/>
    <property type="evidence" value="ECO:0007669"/>
    <property type="project" value="TreeGrafter"/>
</dbReference>
<comment type="subcellular location">
    <subcellularLocation>
        <location evidence="9">Cytoplasm</location>
    </subcellularLocation>
</comment>
<proteinExistence type="inferred from homology"/>
<dbReference type="Gene3D" id="3.40.1190.20">
    <property type="match status" value="1"/>
</dbReference>
<comment type="activity regulation">
    <text evidence="9">Activated by a monovalent cation that binds near, but not in, the active site. The most likely occupant of the site in vivo is potassium. Ion binding induces a conformational change that may alter substrate affinity.</text>
</comment>
<evidence type="ECO:0000256" key="3">
    <source>
        <dbReference type="ARBA" id="ARBA00022741"/>
    </source>
</evidence>
<comment type="catalytic activity">
    <reaction evidence="9">
        <text>D-ribose + ATP = D-ribose 5-phosphate + ADP + H(+)</text>
        <dbReference type="Rhea" id="RHEA:13697"/>
        <dbReference type="ChEBI" id="CHEBI:15378"/>
        <dbReference type="ChEBI" id="CHEBI:30616"/>
        <dbReference type="ChEBI" id="CHEBI:47013"/>
        <dbReference type="ChEBI" id="CHEBI:78346"/>
        <dbReference type="ChEBI" id="CHEBI:456216"/>
        <dbReference type="EC" id="2.7.1.15"/>
    </reaction>
</comment>
<dbReference type="Proteomes" id="UP000054092">
    <property type="component" value="Unassembled WGS sequence"/>
</dbReference>
<feature type="binding site" evidence="9">
    <location>
        <position position="141"/>
    </location>
    <ligand>
        <name>substrate</name>
    </ligand>
</feature>
<feature type="binding site" evidence="9">
    <location>
        <position position="284"/>
    </location>
    <ligand>
        <name>K(+)</name>
        <dbReference type="ChEBI" id="CHEBI:29103"/>
    </ligand>
</feature>
<dbReference type="EC" id="2.7.1.15" evidence="9"/>
<feature type="domain" description="Carbohydrate kinase PfkB" evidence="10">
    <location>
        <begin position="1"/>
        <end position="293"/>
    </location>
</feature>
<evidence type="ECO:0000313" key="11">
    <source>
        <dbReference type="EMBL" id="KUK81172.1"/>
    </source>
</evidence>
<reference evidence="12" key="1">
    <citation type="journal article" date="2015" name="MBio">
        <title>Genome-Resolved Metagenomic Analysis Reveals Roles for Candidate Phyla and Other Microbial Community Members in Biogeochemical Transformations in Oil Reservoirs.</title>
        <authorList>
            <person name="Hu P."/>
            <person name="Tom L."/>
            <person name="Singh A."/>
            <person name="Thomas B.C."/>
            <person name="Baker B.J."/>
            <person name="Piceno Y.M."/>
            <person name="Andersen G.L."/>
            <person name="Banfield J.F."/>
        </authorList>
    </citation>
    <scope>NUCLEOTIDE SEQUENCE [LARGE SCALE GENOMIC DNA]</scope>
</reference>
<keyword evidence="6 9" id="KW-0460">Magnesium</keyword>
<evidence type="ECO:0000256" key="7">
    <source>
        <dbReference type="ARBA" id="ARBA00022958"/>
    </source>
</evidence>
<feature type="binding site" evidence="9">
    <location>
        <position position="290"/>
    </location>
    <ligand>
        <name>K(+)</name>
        <dbReference type="ChEBI" id="CHEBI:29103"/>
    </ligand>
</feature>
<feature type="binding site" evidence="9">
    <location>
        <position position="247"/>
    </location>
    <ligand>
        <name>K(+)</name>
        <dbReference type="ChEBI" id="CHEBI:29103"/>
    </ligand>
</feature>